<reference evidence="3" key="1">
    <citation type="submission" date="2023-10" db="EMBL/GenBank/DDBJ databases">
        <authorList>
            <person name="Noh H."/>
        </authorList>
    </citation>
    <scope>NUCLEOTIDE SEQUENCE</scope>
    <source>
        <strain evidence="3">DUCC4014</strain>
    </source>
</reference>
<dbReference type="GeneID" id="87812889"/>
<sequence>MESDDSPTDSEASDNSTSASCDGSTNLDDTPPPLEAIAITGTPRDLSVSNCIIDDVDSIYELVSIEDTPVERDYKDARAHDPDMPPIHEFYDDDGTVSPKRLPFALIEHCFSFLPIADLVHAHNVSHSWRRIFTRRLWRGAFFREADYEDAHLRRVRHIETMANQFQLFKYLDDADCLIAFLNDGYLLLVPNWTTVCIGQQDLSSNDRDNYVRDKSILLHLQDKPPFTPNKQYRTGFCGTRMFIYCHIFTVILDSAKLPLSPVIKAAEAGSTDGSFSRASSLEATIITDSERSMADDDVILEDAESIYELVSVEGGSTEANYKQAQARDPELTAYEDFYDEDGELARALRIITFAKAPERKAF</sequence>
<feature type="compositionally biased region" description="Polar residues" evidence="1">
    <location>
        <begin position="13"/>
        <end position="28"/>
    </location>
</feature>
<feature type="region of interest" description="Disordered" evidence="1">
    <location>
        <begin position="1"/>
        <end position="34"/>
    </location>
</feature>
<dbReference type="AlphaFoldDB" id="A0AAF0YMH8"/>
<dbReference type="EMBL" id="CP086720">
    <property type="protein sequence ID" value="WOO86243.1"/>
    <property type="molecule type" value="Genomic_DNA"/>
</dbReference>
<accession>A0AAF0YMH8</accession>
<evidence type="ECO:0000313" key="4">
    <source>
        <dbReference type="Proteomes" id="UP000827549"/>
    </source>
</evidence>
<dbReference type="RefSeq" id="XP_062632269.1">
    <property type="nucleotide sequence ID" value="XM_062776285.1"/>
</dbReference>
<feature type="compositionally biased region" description="Acidic residues" evidence="1">
    <location>
        <begin position="1"/>
        <end position="12"/>
    </location>
</feature>
<proteinExistence type="predicted"/>
<dbReference type="SUPFAM" id="SSF81383">
    <property type="entry name" value="F-box domain"/>
    <property type="match status" value="1"/>
</dbReference>
<feature type="domain" description="F-box" evidence="2">
    <location>
        <begin position="96"/>
        <end position="141"/>
    </location>
</feature>
<evidence type="ECO:0000313" key="3">
    <source>
        <dbReference type="EMBL" id="WOO86243.1"/>
    </source>
</evidence>
<name>A0AAF0YMH8_9TREE</name>
<dbReference type="Gene3D" id="1.20.1280.50">
    <property type="match status" value="1"/>
</dbReference>
<organism evidence="3 4">
    <name type="scientific">Vanrija pseudolonga</name>
    <dbReference type="NCBI Taxonomy" id="143232"/>
    <lineage>
        <taxon>Eukaryota</taxon>
        <taxon>Fungi</taxon>
        <taxon>Dikarya</taxon>
        <taxon>Basidiomycota</taxon>
        <taxon>Agaricomycotina</taxon>
        <taxon>Tremellomycetes</taxon>
        <taxon>Trichosporonales</taxon>
        <taxon>Trichosporonaceae</taxon>
        <taxon>Vanrija</taxon>
    </lineage>
</organism>
<dbReference type="InterPro" id="IPR001810">
    <property type="entry name" value="F-box_dom"/>
</dbReference>
<gene>
    <name evidence="3" type="ORF">LOC62_07G009728</name>
</gene>
<dbReference type="InterPro" id="IPR036047">
    <property type="entry name" value="F-box-like_dom_sf"/>
</dbReference>
<evidence type="ECO:0000259" key="2">
    <source>
        <dbReference type="PROSITE" id="PS50181"/>
    </source>
</evidence>
<protein>
    <recommendedName>
        <fullName evidence="2">F-box domain-containing protein</fullName>
    </recommendedName>
</protein>
<evidence type="ECO:0000256" key="1">
    <source>
        <dbReference type="SAM" id="MobiDB-lite"/>
    </source>
</evidence>
<dbReference type="PROSITE" id="PS50181">
    <property type="entry name" value="FBOX"/>
    <property type="match status" value="1"/>
</dbReference>
<dbReference type="Pfam" id="PF12937">
    <property type="entry name" value="F-box-like"/>
    <property type="match status" value="1"/>
</dbReference>
<keyword evidence="4" id="KW-1185">Reference proteome</keyword>
<dbReference type="Proteomes" id="UP000827549">
    <property type="component" value="Chromosome 7"/>
</dbReference>